<dbReference type="RefSeq" id="WP_120257569.1">
    <property type="nucleotide sequence ID" value="NZ_RAPY01000001.1"/>
</dbReference>
<comment type="caution">
    <text evidence="2">The sequence shown here is derived from an EMBL/GenBank/DDBJ whole genome shotgun (WGS) entry which is preliminary data.</text>
</comment>
<name>A0A420BGM0_SPHD1</name>
<keyword evidence="1" id="KW-0175">Coiled coil</keyword>
<dbReference type="EMBL" id="RAPY01000001">
    <property type="protein sequence ID" value="RKE55826.1"/>
    <property type="molecule type" value="Genomic_DNA"/>
</dbReference>
<protein>
    <submittedName>
        <fullName evidence="2">Basic region leucine zipper protein</fullName>
    </submittedName>
</protein>
<organism evidence="2 3">
    <name type="scientific">Sphingobacterium detergens</name>
    <dbReference type="NCBI Taxonomy" id="1145106"/>
    <lineage>
        <taxon>Bacteria</taxon>
        <taxon>Pseudomonadati</taxon>
        <taxon>Bacteroidota</taxon>
        <taxon>Sphingobacteriia</taxon>
        <taxon>Sphingobacteriales</taxon>
        <taxon>Sphingobacteriaceae</taxon>
        <taxon>Sphingobacterium</taxon>
    </lineage>
</organism>
<proteinExistence type="predicted"/>
<sequence>MKKLAIIILLSLAACGRASSPEGRSKIRDENIQQQIDDLRDQNNALRDSIRTINKQLKGLAPENTFQ</sequence>
<gene>
    <name evidence="2" type="ORF">DFQ12_0665</name>
</gene>
<keyword evidence="3" id="KW-1185">Reference proteome</keyword>
<evidence type="ECO:0000313" key="3">
    <source>
        <dbReference type="Proteomes" id="UP000286246"/>
    </source>
</evidence>
<dbReference type="OrthoDB" id="773231at2"/>
<dbReference type="PROSITE" id="PS51257">
    <property type="entry name" value="PROKAR_LIPOPROTEIN"/>
    <property type="match status" value="1"/>
</dbReference>
<dbReference type="AlphaFoldDB" id="A0A420BGM0"/>
<reference evidence="2 3" key="1">
    <citation type="submission" date="2018-09" db="EMBL/GenBank/DDBJ databases">
        <title>Genomic Encyclopedia of Type Strains, Phase III (KMG-III): the genomes of soil and plant-associated and newly described type strains.</title>
        <authorList>
            <person name="Whitman W."/>
        </authorList>
    </citation>
    <scope>NUCLEOTIDE SEQUENCE [LARGE SCALE GENOMIC DNA]</scope>
    <source>
        <strain evidence="2 3">CECT 7938</strain>
    </source>
</reference>
<evidence type="ECO:0000256" key="1">
    <source>
        <dbReference type="SAM" id="Coils"/>
    </source>
</evidence>
<dbReference type="Proteomes" id="UP000286246">
    <property type="component" value="Unassembled WGS sequence"/>
</dbReference>
<accession>A0A420BGM0</accession>
<evidence type="ECO:0000313" key="2">
    <source>
        <dbReference type="EMBL" id="RKE55826.1"/>
    </source>
</evidence>
<feature type="coiled-coil region" evidence="1">
    <location>
        <begin position="29"/>
        <end position="56"/>
    </location>
</feature>